<name>A0A2U9CUN1_SCOMX</name>
<keyword evidence="1" id="KW-0732">Signal</keyword>
<evidence type="ECO:0000313" key="3">
    <source>
        <dbReference type="Proteomes" id="UP000246464"/>
    </source>
</evidence>
<reference evidence="2 3" key="1">
    <citation type="submission" date="2017-12" db="EMBL/GenBank/DDBJ databases">
        <title>Integrating genomic resources of turbot (Scophthalmus maximus) in depth evaluation of genetic and physical mapping variation across individuals.</title>
        <authorList>
            <person name="Martinez P."/>
        </authorList>
    </citation>
    <scope>NUCLEOTIDE SEQUENCE [LARGE SCALE GENOMIC DNA]</scope>
</reference>
<organism evidence="2 3">
    <name type="scientific">Scophthalmus maximus</name>
    <name type="common">Turbot</name>
    <name type="synonym">Psetta maxima</name>
    <dbReference type="NCBI Taxonomy" id="52904"/>
    <lineage>
        <taxon>Eukaryota</taxon>
        <taxon>Metazoa</taxon>
        <taxon>Chordata</taxon>
        <taxon>Craniata</taxon>
        <taxon>Vertebrata</taxon>
        <taxon>Euteleostomi</taxon>
        <taxon>Actinopterygii</taxon>
        <taxon>Neopterygii</taxon>
        <taxon>Teleostei</taxon>
        <taxon>Neoteleostei</taxon>
        <taxon>Acanthomorphata</taxon>
        <taxon>Carangaria</taxon>
        <taxon>Pleuronectiformes</taxon>
        <taxon>Pleuronectoidei</taxon>
        <taxon>Scophthalmidae</taxon>
        <taxon>Scophthalmus</taxon>
    </lineage>
</organism>
<proteinExistence type="predicted"/>
<dbReference type="EMBL" id="CP026262">
    <property type="protein sequence ID" value="AWP19549.1"/>
    <property type="molecule type" value="Genomic_DNA"/>
</dbReference>
<sequence length="239" mass="26829">MTLANLEMVSLLLITAAPTALASPFPLSEDELQFRTACLRLALSVLHVRTQNYAEVSERSKAVRSWWDYDPQHAQCQDTREPSASVSEDLLTERTISRFCRTGLMDDDQWSRLSSETTGHTKYVSLQEELSAVWLGPGLRTECNLKDKFAWLTDNNGMAFSGTRAYWRCYTRNKSPGPYQIPIARTGLPLDCAVTAVLYSQSPLSSGRQIRTAHKVQSHYVSVTVSILRIPDTVTPRSL</sequence>
<keyword evidence="3" id="KW-1185">Reference proteome</keyword>
<evidence type="ECO:0000313" key="2">
    <source>
        <dbReference type="EMBL" id="AWP19549.1"/>
    </source>
</evidence>
<gene>
    <name evidence="2" type="ORF">SMAX5B_008369</name>
</gene>
<evidence type="ECO:0000256" key="1">
    <source>
        <dbReference type="SAM" id="SignalP"/>
    </source>
</evidence>
<dbReference type="Proteomes" id="UP000246464">
    <property type="component" value="Chromosome 20"/>
</dbReference>
<dbReference type="AlphaFoldDB" id="A0A2U9CUN1"/>
<feature type="signal peptide" evidence="1">
    <location>
        <begin position="1"/>
        <end position="22"/>
    </location>
</feature>
<feature type="chain" id="PRO_5016124603" evidence="1">
    <location>
        <begin position="23"/>
        <end position="239"/>
    </location>
</feature>
<protein>
    <submittedName>
        <fullName evidence="2">Uncharacterized protein</fullName>
    </submittedName>
</protein>
<accession>A0A2U9CUN1</accession>